<dbReference type="InterPro" id="IPR019757">
    <property type="entry name" value="Pept_S26A_signal_pept_1_Lys-AS"/>
</dbReference>
<dbReference type="InterPro" id="IPR019533">
    <property type="entry name" value="Peptidase_S26"/>
</dbReference>
<evidence type="ECO:0000259" key="8">
    <source>
        <dbReference type="Pfam" id="PF10502"/>
    </source>
</evidence>
<feature type="transmembrane region" description="Helical" evidence="7">
    <location>
        <begin position="20"/>
        <end position="42"/>
    </location>
</feature>
<evidence type="ECO:0000256" key="4">
    <source>
        <dbReference type="ARBA" id="ARBA00013208"/>
    </source>
</evidence>
<accession>A0A1M6HMV7</accession>
<evidence type="ECO:0000256" key="6">
    <source>
        <dbReference type="PIRSR" id="PIRSR600223-1"/>
    </source>
</evidence>
<keyword evidence="7" id="KW-1133">Transmembrane helix</keyword>
<dbReference type="NCBIfam" id="TIGR02227">
    <property type="entry name" value="sigpep_I_bact"/>
    <property type="match status" value="1"/>
</dbReference>
<organism evidence="9 10">
    <name type="scientific">Parasporobacterium paucivorans DSM 15970</name>
    <dbReference type="NCBI Taxonomy" id="1122934"/>
    <lineage>
        <taxon>Bacteria</taxon>
        <taxon>Bacillati</taxon>
        <taxon>Bacillota</taxon>
        <taxon>Clostridia</taxon>
        <taxon>Lachnospirales</taxon>
        <taxon>Lachnospiraceae</taxon>
        <taxon>Parasporobacterium</taxon>
    </lineage>
</organism>
<dbReference type="InterPro" id="IPR019758">
    <property type="entry name" value="Pept_S26A_signal_pept_1_CS"/>
</dbReference>
<dbReference type="EC" id="3.4.21.89" evidence="4 7"/>
<keyword evidence="5 7" id="KW-0378">Hydrolase</keyword>
<dbReference type="InterPro" id="IPR000223">
    <property type="entry name" value="Pept_S26A_signal_pept_1"/>
</dbReference>
<reference evidence="9 10" key="1">
    <citation type="submission" date="2016-11" db="EMBL/GenBank/DDBJ databases">
        <authorList>
            <person name="Jaros S."/>
            <person name="Januszkiewicz K."/>
            <person name="Wedrychowicz H."/>
        </authorList>
    </citation>
    <scope>NUCLEOTIDE SEQUENCE [LARGE SCALE GENOMIC DNA]</scope>
    <source>
        <strain evidence="9 10">DSM 15970</strain>
    </source>
</reference>
<evidence type="ECO:0000313" key="10">
    <source>
        <dbReference type="Proteomes" id="UP000184342"/>
    </source>
</evidence>
<evidence type="ECO:0000256" key="1">
    <source>
        <dbReference type="ARBA" id="ARBA00000677"/>
    </source>
</evidence>
<dbReference type="PRINTS" id="PR00727">
    <property type="entry name" value="LEADERPTASE"/>
</dbReference>
<dbReference type="PANTHER" id="PTHR43390">
    <property type="entry name" value="SIGNAL PEPTIDASE I"/>
    <property type="match status" value="1"/>
</dbReference>
<dbReference type="GO" id="GO:0006465">
    <property type="term" value="P:signal peptide processing"/>
    <property type="evidence" value="ECO:0007669"/>
    <property type="project" value="InterPro"/>
</dbReference>
<dbReference type="AlphaFoldDB" id="A0A1M6HMV7"/>
<evidence type="ECO:0000256" key="5">
    <source>
        <dbReference type="ARBA" id="ARBA00022801"/>
    </source>
</evidence>
<dbReference type="Proteomes" id="UP000184342">
    <property type="component" value="Unassembled WGS sequence"/>
</dbReference>
<dbReference type="CDD" id="cd06530">
    <property type="entry name" value="S26_SPase_I"/>
    <property type="match status" value="1"/>
</dbReference>
<feature type="active site" evidence="6">
    <location>
        <position position="51"/>
    </location>
</feature>
<dbReference type="GO" id="GO:0005886">
    <property type="term" value="C:plasma membrane"/>
    <property type="evidence" value="ECO:0007669"/>
    <property type="project" value="UniProtKB-SubCell"/>
</dbReference>
<dbReference type="Gene3D" id="2.10.109.10">
    <property type="entry name" value="Umud Fragment, subunit A"/>
    <property type="match status" value="1"/>
</dbReference>
<evidence type="ECO:0000256" key="7">
    <source>
        <dbReference type="RuleBase" id="RU362042"/>
    </source>
</evidence>
<evidence type="ECO:0000256" key="2">
    <source>
        <dbReference type="ARBA" id="ARBA00004401"/>
    </source>
</evidence>
<dbReference type="EMBL" id="FQYT01000015">
    <property type="protein sequence ID" value="SHJ23522.1"/>
    <property type="molecule type" value="Genomic_DNA"/>
</dbReference>
<keyword evidence="7" id="KW-0645">Protease</keyword>
<comment type="similarity">
    <text evidence="3 7">Belongs to the peptidase S26 family.</text>
</comment>
<keyword evidence="7" id="KW-0472">Membrane</keyword>
<gene>
    <name evidence="9" type="ORF">SAMN02745691_01579</name>
</gene>
<feature type="domain" description="Peptidase S26" evidence="8">
    <location>
        <begin position="21"/>
        <end position="178"/>
    </location>
</feature>
<dbReference type="OrthoDB" id="9802919at2"/>
<keyword evidence="10" id="KW-1185">Reference proteome</keyword>
<comment type="catalytic activity">
    <reaction evidence="1 7">
        <text>Cleavage of hydrophobic, N-terminal signal or leader sequences from secreted and periplasmic proteins.</text>
        <dbReference type="EC" id="3.4.21.89"/>
    </reaction>
</comment>
<evidence type="ECO:0000256" key="3">
    <source>
        <dbReference type="ARBA" id="ARBA00009370"/>
    </source>
</evidence>
<name>A0A1M6HMV7_9FIRM</name>
<dbReference type="InterPro" id="IPR036286">
    <property type="entry name" value="LexA/Signal_pep-like_sf"/>
</dbReference>
<dbReference type="PROSITE" id="PS00760">
    <property type="entry name" value="SPASE_I_2"/>
    <property type="match status" value="1"/>
</dbReference>
<dbReference type="STRING" id="1122934.SAMN02745691_01579"/>
<dbReference type="SUPFAM" id="SSF51306">
    <property type="entry name" value="LexA/Signal peptidase"/>
    <property type="match status" value="1"/>
</dbReference>
<sequence>MLPEEFSDNKITKSNKKKELLSFIRMIVIAFLIALFINNFILINATVPSGSMEKTIMTGSRMIGLRLTYMFGQPERGDIVIFQYPDDESQNFVKRVIGLPGETVEIRDGLVYIDGSEVPLNEPYLKETPIGSYGPYEVPKDCYFMMGDNRNDSLDSRFWKNKYVSDDRILGKALLVYWPKPSVLH</sequence>
<keyword evidence="7" id="KW-0812">Transmembrane</keyword>
<dbReference type="PANTHER" id="PTHR43390:SF1">
    <property type="entry name" value="CHLOROPLAST PROCESSING PEPTIDASE"/>
    <property type="match status" value="1"/>
</dbReference>
<protein>
    <recommendedName>
        <fullName evidence="4 7">Signal peptidase I</fullName>
        <ecNumber evidence="4 7">3.4.21.89</ecNumber>
    </recommendedName>
</protein>
<evidence type="ECO:0000313" key="9">
    <source>
        <dbReference type="EMBL" id="SHJ23522.1"/>
    </source>
</evidence>
<dbReference type="GO" id="GO:0009003">
    <property type="term" value="F:signal peptidase activity"/>
    <property type="evidence" value="ECO:0007669"/>
    <property type="project" value="UniProtKB-EC"/>
</dbReference>
<proteinExistence type="inferred from homology"/>
<dbReference type="Pfam" id="PF10502">
    <property type="entry name" value="Peptidase_S26"/>
    <property type="match status" value="1"/>
</dbReference>
<feature type="active site" evidence="6">
    <location>
        <position position="94"/>
    </location>
</feature>
<dbReference type="GO" id="GO:0004252">
    <property type="term" value="F:serine-type endopeptidase activity"/>
    <property type="evidence" value="ECO:0007669"/>
    <property type="project" value="InterPro"/>
</dbReference>
<dbReference type="RefSeq" id="WP_073993854.1">
    <property type="nucleotide sequence ID" value="NZ_FQYT01000015.1"/>
</dbReference>
<dbReference type="PROSITE" id="PS00761">
    <property type="entry name" value="SPASE_I_3"/>
    <property type="match status" value="1"/>
</dbReference>
<comment type="subcellular location">
    <subcellularLocation>
        <location evidence="2">Cell membrane</location>
        <topology evidence="2">Single-pass type II membrane protein</topology>
    </subcellularLocation>
    <subcellularLocation>
        <location evidence="7">Membrane</location>
        <topology evidence="7">Single-pass type II membrane protein</topology>
    </subcellularLocation>
</comment>